<dbReference type="Proteomes" id="UP000192266">
    <property type="component" value="Unassembled WGS sequence"/>
</dbReference>
<dbReference type="Pfam" id="PF02397">
    <property type="entry name" value="Bac_transf"/>
    <property type="match status" value="1"/>
</dbReference>
<dbReference type="GO" id="GO:0016780">
    <property type="term" value="F:phosphotransferase activity, for other substituted phosphate groups"/>
    <property type="evidence" value="ECO:0007669"/>
    <property type="project" value="TreeGrafter"/>
</dbReference>
<name>A0A1W1V7D0_9BACT</name>
<dbReference type="PANTHER" id="PTHR30576">
    <property type="entry name" value="COLANIC BIOSYNTHESIS UDP-GLUCOSE LIPID CARRIER TRANSFERASE"/>
    <property type="match status" value="1"/>
</dbReference>
<dbReference type="AlphaFoldDB" id="A0A1W1V7D0"/>
<evidence type="ECO:0000313" key="3">
    <source>
        <dbReference type="EMBL" id="SMB89268.1"/>
    </source>
</evidence>
<dbReference type="STRING" id="645990.SAMN00120144_0893"/>
<gene>
    <name evidence="3" type="ORF">SAMN00120144_0893</name>
</gene>
<dbReference type="InterPro" id="IPR003362">
    <property type="entry name" value="Bact_transf"/>
</dbReference>
<proteinExistence type="inferred from homology"/>
<accession>A0A1W1V7D0</accession>
<dbReference type="EMBL" id="FWWW01000052">
    <property type="protein sequence ID" value="SMB89268.1"/>
    <property type="molecule type" value="Genomic_DNA"/>
</dbReference>
<feature type="domain" description="Bacterial sugar transferase" evidence="2">
    <location>
        <begin position="3"/>
        <end position="187"/>
    </location>
</feature>
<organism evidence="3 4">
    <name type="scientific">Hymenobacter roseosalivarius DSM 11622</name>
    <dbReference type="NCBI Taxonomy" id="645990"/>
    <lineage>
        <taxon>Bacteria</taxon>
        <taxon>Pseudomonadati</taxon>
        <taxon>Bacteroidota</taxon>
        <taxon>Cytophagia</taxon>
        <taxon>Cytophagales</taxon>
        <taxon>Hymenobacteraceae</taxon>
        <taxon>Hymenobacter</taxon>
    </lineage>
</organism>
<evidence type="ECO:0000313" key="4">
    <source>
        <dbReference type="Proteomes" id="UP000192266"/>
    </source>
</evidence>
<evidence type="ECO:0000259" key="2">
    <source>
        <dbReference type="Pfam" id="PF02397"/>
    </source>
</evidence>
<keyword evidence="4" id="KW-1185">Reference proteome</keyword>
<dbReference type="PANTHER" id="PTHR30576:SF0">
    <property type="entry name" value="UNDECAPRENYL-PHOSPHATE N-ACETYLGALACTOSAMINYL 1-PHOSPHATE TRANSFERASE-RELATED"/>
    <property type="match status" value="1"/>
</dbReference>
<keyword evidence="3" id="KW-0808">Transferase</keyword>
<protein>
    <submittedName>
        <fullName evidence="3">Sugar transferase</fullName>
    </submittedName>
</protein>
<comment type="similarity">
    <text evidence="1">Belongs to the bacterial sugar transferase family.</text>
</comment>
<reference evidence="3 4" key="1">
    <citation type="submission" date="2017-04" db="EMBL/GenBank/DDBJ databases">
        <authorList>
            <person name="Afonso C.L."/>
            <person name="Miller P.J."/>
            <person name="Scott M.A."/>
            <person name="Spackman E."/>
            <person name="Goraichik I."/>
            <person name="Dimitrov K.M."/>
            <person name="Suarez D.L."/>
            <person name="Swayne D.E."/>
        </authorList>
    </citation>
    <scope>NUCLEOTIDE SEQUENCE [LARGE SCALE GENOMIC DNA]</scope>
    <source>
        <strain evidence="3 4">DSM 11622</strain>
    </source>
</reference>
<sequence length="194" mass="22482">MLKRSFDLCFSLLVVVLVLSWLAPLLGLLIKFESRGPVFFKQLRTGKHGKPFYCLKFRSMYLSAEADRKQASRGDSRITRIGAFIRKTSIDELPQFINVLRGDMSVVGPRPHMLQHTLDYTQCITNFMERHAVTPGITGWAQIKGYRDETRELQAMEHRVQADIWYLRNWSFFLDVRIVALTILQAIRGDENAF</sequence>
<evidence type="ECO:0000256" key="1">
    <source>
        <dbReference type="ARBA" id="ARBA00006464"/>
    </source>
</evidence>